<name>A0A182MWK6_9DIPT</name>
<sequence>MQLLEANPHPLNWKTSSKLHFENALQTTELNRSMPLDIELAKPQNCYSFPDISNRTAALLSMPKGRYQHLKRLQPLLANQSEDCLTLNIYVPGSGKLVLFTFFLPTFSLSLRSLSLHEQYIQLANTLVTPTLSAGWLRKVAINLALIDHKLDHSKVPAKERASPPNPAGNLPNQNTGIGLILPEPDNASTFKRVS</sequence>
<protein>
    <submittedName>
        <fullName evidence="2">Uncharacterized protein</fullName>
    </submittedName>
</protein>
<dbReference type="STRING" id="139723.A0A182MWK6"/>
<reference evidence="3" key="1">
    <citation type="submission" date="2013-09" db="EMBL/GenBank/DDBJ databases">
        <title>The Genome Sequence of Anopheles culicifacies species A.</title>
        <authorList>
            <consortium name="The Broad Institute Genomics Platform"/>
            <person name="Neafsey D.E."/>
            <person name="Besansky N."/>
            <person name="Howell P."/>
            <person name="Walton C."/>
            <person name="Young S.K."/>
            <person name="Zeng Q."/>
            <person name="Gargeya S."/>
            <person name="Fitzgerald M."/>
            <person name="Haas B."/>
            <person name="Abouelleil A."/>
            <person name="Allen A.W."/>
            <person name="Alvarado L."/>
            <person name="Arachchi H.M."/>
            <person name="Berlin A.M."/>
            <person name="Chapman S.B."/>
            <person name="Gainer-Dewar J."/>
            <person name="Goldberg J."/>
            <person name="Griggs A."/>
            <person name="Gujja S."/>
            <person name="Hansen M."/>
            <person name="Howarth C."/>
            <person name="Imamovic A."/>
            <person name="Ireland A."/>
            <person name="Larimer J."/>
            <person name="McCowan C."/>
            <person name="Murphy C."/>
            <person name="Pearson M."/>
            <person name="Poon T.W."/>
            <person name="Priest M."/>
            <person name="Roberts A."/>
            <person name="Saif S."/>
            <person name="Shea T."/>
            <person name="Sisk P."/>
            <person name="Sykes S."/>
            <person name="Wortman J."/>
            <person name="Nusbaum C."/>
            <person name="Birren B."/>
        </authorList>
    </citation>
    <scope>NUCLEOTIDE SEQUENCE [LARGE SCALE GENOMIC DNA]</scope>
    <source>
        <strain evidence="3">A-37</strain>
    </source>
</reference>
<dbReference type="AlphaFoldDB" id="A0A182MWK6"/>
<dbReference type="PROSITE" id="PS00941">
    <property type="entry name" value="CARBOXYLESTERASE_B_2"/>
    <property type="match status" value="1"/>
</dbReference>
<feature type="region of interest" description="Disordered" evidence="1">
    <location>
        <begin position="156"/>
        <end position="195"/>
    </location>
</feature>
<proteinExistence type="predicted"/>
<dbReference type="InterPro" id="IPR019819">
    <property type="entry name" value="Carboxylesterase_B_CS"/>
</dbReference>
<dbReference type="EnsemblMetazoa" id="ACUA028041-RA">
    <property type="protein sequence ID" value="ACUA028041-PA"/>
    <property type="gene ID" value="ACUA028041"/>
</dbReference>
<dbReference type="Proteomes" id="UP000075883">
    <property type="component" value="Unassembled WGS sequence"/>
</dbReference>
<accession>A0A182MWK6</accession>
<evidence type="ECO:0000313" key="3">
    <source>
        <dbReference type="Proteomes" id="UP000075883"/>
    </source>
</evidence>
<reference evidence="2" key="2">
    <citation type="submission" date="2020-05" db="UniProtKB">
        <authorList>
            <consortium name="EnsemblMetazoa"/>
        </authorList>
    </citation>
    <scope>IDENTIFICATION</scope>
    <source>
        <strain evidence="2">A-37</strain>
    </source>
</reference>
<keyword evidence="3" id="KW-1185">Reference proteome</keyword>
<dbReference type="Gene3D" id="3.40.50.1820">
    <property type="entry name" value="alpha/beta hydrolase"/>
    <property type="match status" value="1"/>
</dbReference>
<dbReference type="InterPro" id="IPR029058">
    <property type="entry name" value="AB_hydrolase_fold"/>
</dbReference>
<evidence type="ECO:0000256" key="1">
    <source>
        <dbReference type="SAM" id="MobiDB-lite"/>
    </source>
</evidence>
<organism evidence="2 3">
    <name type="scientific">Anopheles culicifacies</name>
    <dbReference type="NCBI Taxonomy" id="139723"/>
    <lineage>
        <taxon>Eukaryota</taxon>
        <taxon>Metazoa</taxon>
        <taxon>Ecdysozoa</taxon>
        <taxon>Arthropoda</taxon>
        <taxon>Hexapoda</taxon>
        <taxon>Insecta</taxon>
        <taxon>Pterygota</taxon>
        <taxon>Neoptera</taxon>
        <taxon>Endopterygota</taxon>
        <taxon>Diptera</taxon>
        <taxon>Nematocera</taxon>
        <taxon>Culicoidea</taxon>
        <taxon>Culicidae</taxon>
        <taxon>Anophelinae</taxon>
        <taxon>Anopheles</taxon>
        <taxon>culicifacies species complex</taxon>
    </lineage>
</organism>
<dbReference type="EMBL" id="AXCM01015397">
    <property type="status" value="NOT_ANNOTATED_CDS"/>
    <property type="molecule type" value="Genomic_DNA"/>
</dbReference>
<evidence type="ECO:0000313" key="2">
    <source>
        <dbReference type="EnsemblMetazoa" id="ACUA028041-PA"/>
    </source>
</evidence>
<dbReference type="VEuPathDB" id="VectorBase:ACUA028041"/>